<sequence length="299" mass="33021">MSAIPVVIDIRPTIGALFCGVIAASVFYGVTILQTIFYFQTYPNDKTFLRIMVIAAILTRTIVNGLWTWSIANFANPLALLELPWSIKAEPVVTIYGIPHPNQCTAFLKVNQRLTPIAAIVGVVTFFSWALGLYATIHGGSIEEVNQALRWADIGANVSAAALDVTITITLCLQLYFSNQGFETFPSIITVSDVITFFAAPKTLVYYAFLCMTSKAYTNTFLAQVYIRRESDNSLSNPAGLNPLSIAFRERQTNEIENSSMDHDSNNRRVPNFNQTYEGPASQGGQGRTMVSEKIEHLV</sequence>
<gene>
    <name evidence="1" type="ORF">F5876DRAFT_61596</name>
</gene>
<reference evidence="1" key="1">
    <citation type="submission" date="2022-09" db="EMBL/GenBank/DDBJ databases">
        <title>A Global Phylogenomic Analysis of the Shiitake Genus Lentinula.</title>
        <authorList>
            <consortium name="DOE Joint Genome Institute"/>
            <person name="Sierra-Patev S."/>
            <person name="Min B."/>
            <person name="Naranjo-Ortiz M."/>
            <person name="Looney B."/>
            <person name="Konkel Z."/>
            <person name="Slot J.C."/>
            <person name="Sakamoto Y."/>
            <person name="Steenwyk J.L."/>
            <person name="Rokas A."/>
            <person name="Carro J."/>
            <person name="Camarero S."/>
            <person name="Ferreira P."/>
            <person name="Molpeceres G."/>
            <person name="Ruiz-Duenas F.J."/>
            <person name="Serrano A."/>
            <person name="Henrissat B."/>
            <person name="Drula E."/>
            <person name="Hughes K.W."/>
            <person name="Mata J.L."/>
            <person name="Ishikawa N.K."/>
            <person name="Vargas-Isla R."/>
            <person name="Ushijima S."/>
            <person name="Smith C.A."/>
            <person name="Ahrendt S."/>
            <person name="Andreopoulos W."/>
            <person name="He G."/>
            <person name="Labutti K."/>
            <person name="Lipzen A."/>
            <person name="Ng V."/>
            <person name="Riley R."/>
            <person name="Sandor L."/>
            <person name="Barry K."/>
            <person name="Martinez A.T."/>
            <person name="Xiao Y."/>
            <person name="Gibbons J.G."/>
            <person name="Terashima K."/>
            <person name="Grigoriev I.V."/>
            <person name="Hibbett D.S."/>
        </authorList>
    </citation>
    <scope>NUCLEOTIDE SEQUENCE</scope>
    <source>
        <strain evidence="1">TMI1499</strain>
    </source>
</reference>
<dbReference type="Proteomes" id="UP001163835">
    <property type="component" value="Unassembled WGS sequence"/>
</dbReference>
<accession>A0ACC1UEI2</accession>
<name>A0ACC1UEI2_9AGAR</name>
<comment type="caution">
    <text evidence="1">The sequence shown here is derived from an EMBL/GenBank/DDBJ whole genome shotgun (WGS) entry which is preliminary data.</text>
</comment>
<organism evidence="1 2">
    <name type="scientific">Lentinula aff. lateritia</name>
    <dbReference type="NCBI Taxonomy" id="2804960"/>
    <lineage>
        <taxon>Eukaryota</taxon>
        <taxon>Fungi</taxon>
        <taxon>Dikarya</taxon>
        <taxon>Basidiomycota</taxon>
        <taxon>Agaricomycotina</taxon>
        <taxon>Agaricomycetes</taxon>
        <taxon>Agaricomycetidae</taxon>
        <taxon>Agaricales</taxon>
        <taxon>Marasmiineae</taxon>
        <taxon>Omphalotaceae</taxon>
        <taxon>Lentinula</taxon>
    </lineage>
</organism>
<keyword evidence="2" id="KW-1185">Reference proteome</keyword>
<proteinExistence type="predicted"/>
<protein>
    <submittedName>
        <fullName evidence="1">Uncharacterized protein</fullName>
    </submittedName>
</protein>
<dbReference type="EMBL" id="MU794950">
    <property type="protein sequence ID" value="KAJ3815440.1"/>
    <property type="molecule type" value="Genomic_DNA"/>
</dbReference>
<evidence type="ECO:0000313" key="2">
    <source>
        <dbReference type="Proteomes" id="UP001163835"/>
    </source>
</evidence>
<evidence type="ECO:0000313" key="1">
    <source>
        <dbReference type="EMBL" id="KAJ3815440.1"/>
    </source>
</evidence>